<dbReference type="Gene3D" id="1.10.275.10">
    <property type="entry name" value="Fumarase/aspartase (N-terminal domain)"/>
    <property type="match status" value="1"/>
</dbReference>
<dbReference type="GO" id="GO:0004333">
    <property type="term" value="F:fumarate hydratase activity"/>
    <property type="evidence" value="ECO:0007669"/>
    <property type="project" value="UniProtKB-EC"/>
</dbReference>
<dbReference type="Gene3D" id="1.10.40.30">
    <property type="entry name" value="Fumarase/aspartase (C-terminal domain)"/>
    <property type="match status" value="1"/>
</dbReference>
<sequence>MFRSAGTKIRQAEVGILRPLAHAQKNPSIATPSWACIHSSTRSYRALSTFLRPTIPSSTPLTAQDPSQRRQFSYTSRMASTRAESDAFGEIQVPSDKYWGAQTERSLENFKINQPQDRMPPPIVRAFGILKGAAATVNIKFGLDPKIGNAIQQAAEEVASLKLIDHFPLVVWQTGSGTQSNMNANEVISNRAIEILGGTMGSKKPVHPNDHVNMSASSNDTFPTVMHIAAVLDLEESLLPALTSLRDALKKKSEQFEKIIKIGRTHLQDATPLTLGQEFSGYVAQLDFGIVRVKSALPHLKMLAQGGTAVGTGINTFKGFAEDIAAEVSKMTGHEFVTAPNKFEALAAHDAIVEASGQLNTLAASLFKIAQDIRFLGSGPRCGLGELKLPENEPGSSIMPGKVNPTQCESLTMVCTQVFGNHAATTFAGSQGNFELNVFKPVMIRNLLHSSRLLADGMRSFEKNLVVGIEADEKRIASLLNESLMLVTCLNPVIGYDAASKTAKNAHKKGITLKESALELKTISAEDFDKYVRPELMIAPKDK</sequence>
<evidence type="ECO:0000256" key="1">
    <source>
        <dbReference type="ARBA" id="ARBA00009084"/>
    </source>
</evidence>
<dbReference type="Pfam" id="PF10415">
    <property type="entry name" value="FumaraseC_C"/>
    <property type="match status" value="1"/>
</dbReference>
<dbReference type="AlphaFoldDB" id="A0A6A5ZD27"/>
<comment type="similarity">
    <text evidence="1">Belongs to the class-II fumarase/aspartase family. Fumarase subfamily.</text>
</comment>
<keyword evidence="3" id="KW-0456">Lyase</keyword>
<evidence type="ECO:0000256" key="4">
    <source>
        <dbReference type="ARBA" id="ARBA00056821"/>
    </source>
</evidence>
<name>A0A6A5ZD27_9PLEO</name>
<dbReference type="FunFam" id="1.20.200.10:FF:000001">
    <property type="entry name" value="Fumarate hydratase, mitochondrial"/>
    <property type="match status" value="1"/>
</dbReference>
<dbReference type="GO" id="GO:0006106">
    <property type="term" value="P:fumarate metabolic process"/>
    <property type="evidence" value="ECO:0007669"/>
    <property type="project" value="InterPro"/>
</dbReference>
<dbReference type="FunFam" id="1.10.40.30:FF:000002">
    <property type="entry name" value="Fumarate hydratase class II"/>
    <property type="match status" value="1"/>
</dbReference>
<dbReference type="PRINTS" id="PR00149">
    <property type="entry name" value="FUMRATELYASE"/>
</dbReference>
<dbReference type="GO" id="GO:0005739">
    <property type="term" value="C:mitochondrion"/>
    <property type="evidence" value="ECO:0007669"/>
    <property type="project" value="TreeGrafter"/>
</dbReference>
<dbReference type="Gene3D" id="1.20.200.10">
    <property type="entry name" value="Fumarase/aspartase (Central domain)"/>
    <property type="match status" value="1"/>
</dbReference>
<dbReference type="InterPro" id="IPR000362">
    <property type="entry name" value="Fumarate_lyase_fam"/>
</dbReference>
<protein>
    <recommendedName>
        <fullName evidence="2">fumarate hydratase</fullName>
        <ecNumber evidence="2">4.2.1.2</ecNumber>
    </recommendedName>
</protein>
<evidence type="ECO:0000256" key="2">
    <source>
        <dbReference type="ARBA" id="ARBA00012921"/>
    </source>
</evidence>
<dbReference type="InterPro" id="IPR018951">
    <property type="entry name" value="Fumarase_C_C"/>
</dbReference>
<accession>A0A6A5ZD27</accession>
<dbReference type="InterPro" id="IPR005677">
    <property type="entry name" value="Fum_hydII"/>
</dbReference>
<dbReference type="GO" id="GO:0006099">
    <property type="term" value="P:tricarboxylic acid cycle"/>
    <property type="evidence" value="ECO:0007669"/>
    <property type="project" value="InterPro"/>
</dbReference>
<gene>
    <name evidence="7" type="ORF">BDV96DRAFT_518949</name>
</gene>
<dbReference type="GO" id="GO:0006108">
    <property type="term" value="P:malate metabolic process"/>
    <property type="evidence" value="ECO:0007669"/>
    <property type="project" value="TreeGrafter"/>
</dbReference>
<dbReference type="SUPFAM" id="SSF48557">
    <property type="entry name" value="L-aspartase-like"/>
    <property type="match status" value="1"/>
</dbReference>
<dbReference type="Pfam" id="PF00206">
    <property type="entry name" value="Lyase_1"/>
    <property type="match status" value="1"/>
</dbReference>
<dbReference type="CDD" id="cd01362">
    <property type="entry name" value="Fumarase_classII"/>
    <property type="match status" value="1"/>
</dbReference>
<proteinExistence type="inferred from homology"/>
<dbReference type="FunFam" id="1.10.275.10:FF:000001">
    <property type="entry name" value="Fumarate hydratase, mitochondrial"/>
    <property type="match status" value="1"/>
</dbReference>
<dbReference type="InterPro" id="IPR020557">
    <property type="entry name" value="Fumarate_lyase_CS"/>
</dbReference>
<dbReference type="OrthoDB" id="1738025at2759"/>
<dbReference type="Proteomes" id="UP000799770">
    <property type="component" value="Unassembled WGS sequence"/>
</dbReference>
<dbReference type="EMBL" id="ML977320">
    <property type="protein sequence ID" value="KAF2116843.1"/>
    <property type="molecule type" value="Genomic_DNA"/>
</dbReference>
<dbReference type="EC" id="4.2.1.2" evidence="2"/>
<comment type="function">
    <text evidence="4">Catalyzes the reversible stereospecific interconversion of fumarate to L-malate. In mitochondrion, catalyzes the hydration of fumarate to L-malate in the tricarboxylic acid (TCA) cycle to facilitate a transition step in the production of energy in the form of NADH. In cytoplasm and nucleus, involved in DNA repair in response to DNA damage: following DNA double-strand breaks (DSBs), translocates from the cytosol to the nucleus and promotes DNA repair by catalyzing the dehydration of L-malate to fumarate.</text>
</comment>
<keyword evidence="8" id="KW-1185">Reference proteome</keyword>
<dbReference type="NCBIfam" id="TIGR00979">
    <property type="entry name" value="fumC_II"/>
    <property type="match status" value="1"/>
</dbReference>
<dbReference type="InterPro" id="IPR008948">
    <property type="entry name" value="L-Aspartase-like"/>
</dbReference>
<evidence type="ECO:0000313" key="8">
    <source>
        <dbReference type="Proteomes" id="UP000799770"/>
    </source>
</evidence>
<evidence type="ECO:0000259" key="6">
    <source>
        <dbReference type="Pfam" id="PF10415"/>
    </source>
</evidence>
<evidence type="ECO:0000313" key="7">
    <source>
        <dbReference type="EMBL" id="KAF2116843.1"/>
    </source>
</evidence>
<evidence type="ECO:0000259" key="5">
    <source>
        <dbReference type="Pfam" id="PF00206"/>
    </source>
</evidence>
<reference evidence="7" key="1">
    <citation type="journal article" date="2020" name="Stud. Mycol.">
        <title>101 Dothideomycetes genomes: a test case for predicting lifestyles and emergence of pathogens.</title>
        <authorList>
            <person name="Haridas S."/>
            <person name="Albert R."/>
            <person name="Binder M."/>
            <person name="Bloem J."/>
            <person name="Labutti K."/>
            <person name="Salamov A."/>
            <person name="Andreopoulos B."/>
            <person name="Baker S."/>
            <person name="Barry K."/>
            <person name="Bills G."/>
            <person name="Bluhm B."/>
            <person name="Cannon C."/>
            <person name="Castanera R."/>
            <person name="Culley D."/>
            <person name="Daum C."/>
            <person name="Ezra D."/>
            <person name="Gonzalez J."/>
            <person name="Henrissat B."/>
            <person name="Kuo A."/>
            <person name="Liang C."/>
            <person name="Lipzen A."/>
            <person name="Lutzoni F."/>
            <person name="Magnuson J."/>
            <person name="Mondo S."/>
            <person name="Nolan M."/>
            <person name="Ohm R."/>
            <person name="Pangilinan J."/>
            <person name="Park H.-J."/>
            <person name="Ramirez L."/>
            <person name="Alfaro M."/>
            <person name="Sun H."/>
            <person name="Tritt A."/>
            <person name="Yoshinaga Y."/>
            <person name="Zwiers L.-H."/>
            <person name="Turgeon B."/>
            <person name="Goodwin S."/>
            <person name="Spatafora J."/>
            <person name="Crous P."/>
            <person name="Grigoriev I."/>
        </authorList>
    </citation>
    <scope>NUCLEOTIDE SEQUENCE</scope>
    <source>
        <strain evidence="7">CBS 627.86</strain>
    </source>
</reference>
<organism evidence="7 8">
    <name type="scientific">Lophiotrema nucula</name>
    <dbReference type="NCBI Taxonomy" id="690887"/>
    <lineage>
        <taxon>Eukaryota</taxon>
        <taxon>Fungi</taxon>
        <taxon>Dikarya</taxon>
        <taxon>Ascomycota</taxon>
        <taxon>Pezizomycotina</taxon>
        <taxon>Dothideomycetes</taxon>
        <taxon>Pleosporomycetidae</taxon>
        <taxon>Pleosporales</taxon>
        <taxon>Lophiotremataceae</taxon>
        <taxon>Lophiotrema</taxon>
    </lineage>
</organism>
<feature type="domain" description="Fumarate lyase N-terminal" evidence="5">
    <location>
        <begin position="89"/>
        <end position="420"/>
    </location>
</feature>
<dbReference type="InterPro" id="IPR022761">
    <property type="entry name" value="Fumarate_lyase_N"/>
</dbReference>
<dbReference type="PROSITE" id="PS00163">
    <property type="entry name" value="FUMARATE_LYASES"/>
    <property type="match status" value="1"/>
</dbReference>
<evidence type="ECO:0000256" key="3">
    <source>
        <dbReference type="ARBA" id="ARBA00023239"/>
    </source>
</evidence>
<feature type="domain" description="Fumarase C C-terminal" evidence="6">
    <location>
        <begin position="486"/>
        <end position="538"/>
    </location>
</feature>
<dbReference type="PANTHER" id="PTHR11444">
    <property type="entry name" value="ASPARTATEAMMONIA/ARGININOSUCCINATE/ADENYLOSUCCINATE LYASE"/>
    <property type="match status" value="1"/>
</dbReference>
<dbReference type="HAMAP" id="MF_00743">
    <property type="entry name" value="FumaraseC"/>
    <property type="match status" value="1"/>
</dbReference>
<dbReference type="PANTHER" id="PTHR11444:SF1">
    <property type="entry name" value="FUMARATE HYDRATASE, MITOCHONDRIAL"/>
    <property type="match status" value="1"/>
</dbReference>
<dbReference type="InterPro" id="IPR024083">
    <property type="entry name" value="Fumarase/histidase_N"/>
</dbReference>